<reference evidence="1" key="1">
    <citation type="journal article" date="2022" name="Int. J. Mol. Sci.">
        <title>Draft Genome of Tanacetum Coccineum: Genomic Comparison of Closely Related Tanacetum-Family Plants.</title>
        <authorList>
            <person name="Yamashiro T."/>
            <person name="Shiraishi A."/>
            <person name="Nakayama K."/>
            <person name="Satake H."/>
        </authorList>
    </citation>
    <scope>NUCLEOTIDE SEQUENCE</scope>
</reference>
<accession>A0ABQ5CKT9</accession>
<evidence type="ECO:0000313" key="2">
    <source>
        <dbReference type="Proteomes" id="UP001151760"/>
    </source>
</evidence>
<reference evidence="1" key="2">
    <citation type="submission" date="2022-01" db="EMBL/GenBank/DDBJ databases">
        <authorList>
            <person name="Yamashiro T."/>
            <person name="Shiraishi A."/>
            <person name="Satake H."/>
            <person name="Nakayama K."/>
        </authorList>
    </citation>
    <scope>NUCLEOTIDE SEQUENCE</scope>
</reference>
<protein>
    <recommendedName>
        <fullName evidence="3">Ribosomal protein S1</fullName>
    </recommendedName>
</protein>
<evidence type="ECO:0000313" key="1">
    <source>
        <dbReference type="EMBL" id="GJT25479.1"/>
    </source>
</evidence>
<proteinExistence type="predicted"/>
<name>A0ABQ5CKT9_9ASTR</name>
<comment type="caution">
    <text evidence="1">The sequence shown here is derived from an EMBL/GenBank/DDBJ whole genome shotgun (WGS) entry which is preliminary data.</text>
</comment>
<dbReference type="Proteomes" id="UP001151760">
    <property type="component" value="Unassembled WGS sequence"/>
</dbReference>
<gene>
    <name evidence="1" type="ORF">Tco_0895416</name>
</gene>
<organism evidence="1 2">
    <name type="scientific">Tanacetum coccineum</name>
    <dbReference type="NCBI Taxonomy" id="301880"/>
    <lineage>
        <taxon>Eukaryota</taxon>
        <taxon>Viridiplantae</taxon>
        <taxon>Streptophyta</taxon>
        <taxon>Embryophyta</taxon>
        <taxon>Tracheophyta</taxon>
        <taxon>Spermatophyta</taxon>
        <taxon>Magnoliopsida</taxon>
        <taxon>eudicotyledons</taxon>
        <taxon>Gunneridae</taxon>
        <taxon>Pentapetalae</taxon>
        <taxon>asterids</taxon>
        <taxon>campanulids</taxon>
        <taxon>Asterales</taxon>
        <taxon>Asteraceae</taxon>
        <taxon>Asteroideae</taxon>
        <taxon>Anthemideae</taxon>
        <taxon>Anthemidinae</taxon>
        <taxon>Tanacetum</taxon>
    </lineage>
</organism>
<keyword evidence="2" id="KW-1185">Reference proteome</keyword>
<evidence type="ECO:0008006" key="3">
    <source>
        <dbReference type="Google" id="ProtNLM"/>
    </source>
</evidence>
<sequence length="74" mass="8234">MPTLKRDLREVVKFPRWVEAKVVSSEKTSFLEMESSGSIVVNIPGSSKCARKGEKIGDSSRMATFVSILEEQSK</sequence>
<dbReference type="EMBL" id="BQNB010014217">
    <property type="protein sequence ID" value="GJT25479.1"/>
    <property type="molecule type" value="Genomic_DNA"/>
</dbReference>